<dbReference type="InterPro" id="IPR000089">
    <property type="entry name" value="Biotin_lipoyl"/>
</dbReference>
<dbReference type="Proteomes" id="UP001501565">
    <property type="component" value="Unassembled WGS sequence"/>
</dbReference>
<dbReference type="PANTHER" id="PTHR30469:SF15">
    <property type="entry name" value="HLYD FAMILY OF SECRETION PROTEINS"/>
    <property type="match status" value="1"/>
</dbReference>
<evidence type="ECO:0000313" key="5">
    <source>
        <dbReference type="Proteomes" id="UP001501565"/>
    </source>
</evidence>
<dbReference type="Gene3D" id="2.40.50.100">
    <property type="match status" value="1"/>
</dbReference>
<dbReference type="RefSeq" id="WP_344795044.1">
    <property type="nucleotide sequence ID" value="NZ_BAABBN010000004.1"/>
</dbReference>
<dbReference type="SUPFAM" id="SSF111369">
    <property type="entry name" value="HlyD-like secretion proteins"/>
    <property type="match status" value="1"/>
</dbReference>
<name>A0ABP7M565_9GAMM</name>
<dbReference type="NCBIfam" id="TIGR01730">
    <property type="entry name" value="RND_mfp"/>
    <property type="match status" value="1"/>
</dbReference>
<dbReference type="Gene3D" id="2.40.420.20">
    <property type="match status" value="1"/>
</dbReference>
<proteinExistence type="inferred from homology"/>
<dbReference type="Gene3D" id="2.40.30.170">
    <property type="match status" value="1"/>
</dbReference>
<feature type="coiled-coil region" evidence="2">
    <location>
        <begin position="100"/>
        <end position="172"/>
    </location>
</feature>
<dbReference type="PANTHER" id="PTHR30469">
    <property type="entry name" value="MULTIDRUG RESISTANCE PROTEIN MDTA"/>
    <property type="match status" value="1"/>
</dbReference>
<feature type="domain" description="Lipoyl-binding" evidence="3">
    <location>
        <begin position="68"/>
        <end position="98"/>
    </location>
</feature>
<evidence type="ECO:0000313" key="4">
    <source>
        <dbReference type="EMBL" id="GAA3912849.1"/>
    </source>
</evidence>
<dbReference type="EMBL" id="BAABBN010000004">
    <property type="protein sequence ID" value="GAA3912849.1"/>
    <property type="molecule type" value="Genomic_DNA"/>
</dbReference>
<organism evidence="4 5">
    <name type="scientific">Litoribacillus peritrichatus</name>
    <dbReference type="NCBI Taxonomy" id="718191"/>
    <lineage>
        <taxon>Bacteria</taxon>
        <taxon>Pseudomonadati</taxon>
        <taxon>Pseudomonadota</taxon>
        <taxon>Gammaproteobacteria</taxon>
        <taxon>Oceanospirillales</taxon>
        <taxon>Oceanospirillaceae</taxon>
        <taxon>Litoribacillus</taxon>
    </lineage>
</organism>
<keyword evidence="2" id="KW-0175">Coiled coil</keyword>
<keyword evidence="5" id="KW-1185">Reference proteome</keyword>
<accession>A0ABP7M565</accession>
<gene>
    <name evidence="4" type="ORF">GCM10022277_04460</name>
</gene>
<dbReference type="Gene3D" id="1.10.287.470">
    <property type="entry name" value="Helix hairpin bin"/>
    <property type="match status" value="1"/>
</dbReference>
<evidence type="ECO:0000259" key="3">
    <source>
        <dbReference type="Pfam" id="PF00364"/>
    </source>
</evidence>
<dbReference type="InterPro" id="IPR006143">
    <property type="entry name" value="RND_pump_MFP"/>
</dbReference>
<evidence type="ECO:0000256" key="1">
    <source>
        <dbReference type="ARBA" id="ARBA00009477"/>
    </source>
</evidence>
<reference evidence="5" key="1">
    <citation type="journal article" date="2019" name="Int. J. Syst. Evol. Microbiol.">
        <title>The Global Catalogue of Microorganisms (GCM) 10K type strain sequencing project: providing services to taxonomists for standard genome sequencing and annotation.</title>
        <authorList>
            <consortium name="The Broad Institute Genomics Platform"/>
            <consortium name="The Broad Institute Genome Sequencing Center for Infectious Disease"/>
            <person name="Wu L."/>
            <person name="Ma J."/>
        </authorList>
    </citation>
    <scope>NUCLEOTIDE SEQUENCE [LARGE SCALE GENOMIC DNA]</scope>
    <source>
        <strain evidence="5">JCM 17551</strain>
    </source>
</reference>
<evidence type="ECO:0000256" key="2">
    <source>
        <dbReference type="SAM" id="Coils"/>
    </source>
</evidence>
<protein>
    <submittedName>
        <fullName evidence="4">Efflux RND transporter periplasmic adaptor subunit</fullName>
    </submittedName>
</protein>
<sequence length="366" mass="40350">MKHSTVISRLSIPSATMVLGVFSILTLATTSVFGQTPPPAKVEVVQATIEELADTTEIPGIIDFNTSSQITSEQAGIISEIYFDEGDMVKSGQLIAKLNTDLLKQDIKVKNSELEALKAEQGRIEKDMARSQKLLKTSFESKRALETLEFNLQANKANRQKLLNQIERLNILIRKSTIKAQYDGLILAKHKQPGEWLGQADPIVTLAKLDETIALVSVPERYVRYIKLGNKTAVNIAPLDLQIEGILNSTVPVADLRTKSVPVKVTIDYQSGLVRNMSLKVSIATSEPRTAVTFPRDALIQHQGKEFIYAVKTNDDNSKQAQIIPVTITGRYGAKVSVQPGLISETTQIIVKGNDRLRPDQPIIIQ</sequence>
<comment type="caution">
    <text evidence="4">The sequence shown here is derived from an EMBL/GenBank/DDBJ whole genome shotgun (WGS) entry which is preliminary data.</text>
</comment>
<dbReference type="Pfam" id="PF00364">
    <property type="entry name" value="Biotin_lipoyl"/>
    <property type="match status" value="1"/>
</dbReference>
<comment type="similarity">
    <text evidence="1">Belongs to the membrane fusion protein (MFP) (TC 8.A.1) family.</text>
</comment>